<evidence type="ECO:0000256" key="6">
    <source>
        <dbReference type="ARBA" id="ARBA00022801"/>
    </source>
</evidence>
<evidence type="ECO:0000313" key="14">
    <source>
        <dbReference type="Proteomes" id="UP001556692"/>
    </source>
</evidence>
<keyword evidence="3" id="KW-0645">Protease</keyword>
<organism evidence="13 14">
    <name type="scientific">Aquibium pacificus</name>
    <dbReference type="NCBI Taxonomy" id="3153579"/>
    <lineage>
        <taxon>Bacteria</taxon>
        <taxon>Pseudomonadati</taxon>
        <taxon>Pseudomonadota</taxon>
        <taxon>Alphaproteobacteria</taxon>
        <taxon>Hyphomicrobiales</taxon>
        <taxon>Phyllobacteriaceae</taxon>
        <taxon>Aquibium</taxon>
    </lineage>
</organism>
<name>A0ABV3SDY1_9HYPH</name>
<evidence type="ECO:0000256" key="5">
    <source>
        <dbReference type="ARBA" id="ARBA00022729"/>
    </source>
</evidence>
<keyword evidence="4" id="KW-0479">Metal-binding</keyword>
<feature type="compositionally biased region" description="Polar residues" evidence="12">
    <location>
        <begin position="382"/>
        <end position="392"/>
    </location>
</feature>
<gene>
    <name evidence="13" type="ORF">ABGN05_00410</name>
</gene>
<accession>A0ABV3SDY1</accession>
<dbReference type="RefSeq" id="WP_367952022.1">
    <property type="nucleotide sequence ID" value="NZ_JBDPGJ010000001.1"/>
</dbReference>
<evidence type="ECO:0000256" key="9">
    <source>
        <dbReference type="ARBA" id="ARBA00023316"/>
    </source>
</evidence>
<evidence type="ECO:0000256" key="12">
    <source>
        <dbReference type="SAM" id="MobiDB-lite"/>
    </source>
</evidence>
<comment type="cofactor">
    <cofactor evidence="1">
        <name>Zn(2+)</name>
        <dbReference type="ChEBI" id="CHEBI:29105"/>
    </cofactor>
</comment>
<feature type="region of interest" description="Disordered" evidence="12">
    <location>
        <begin position="382"/>
        <end position="405"/>
    </location>
</feature>
<reference evidence="13 14" key="1">
    <citation type="submission" date="2024-05" db="EMBL/GenBank/DDBJ databases">
        <authorList>
            <person name="Jiang F."/>
        </authorList>
    </citation>
    <scope>NUCLEOTIDE SEQUENCE [LARGE SCALE GENOMIC DNA]</scope>
    <source>
        <strain evidence="13 14">LZ166</strain>
    </source>
</reference>
<feature type="region of interest" description="Disordered" evidence="12">
    <location>
        <begin position="252"/>
        <end position="271"/>
    </location>
</feature>
<dbReference type="Gene3D" id="3.30.1380.10">
    <property type="match status" value="1"/>
</dbReference>
<keyword evidence="7" id="KW-0862">Zinc</keyword>
<proteinExistence type="inferred from homology"/>
<comment type="similarity">
    <text evidence="10">Belongs to the peptidase M15 family.</text>
</comment>
<evidence type="ECO:0000256" key="2">
    <source>
        <dbReference type="ARBA" id="ARBA00004776"/>
    </source>
</evidence>
<keyword evidence="5" id="KW-0732">Signal</keyword>
<evidence type="ECO:0000256" key="10">
    <source>
        <dbReference type="ARBA" id="ARBA00093448"/>
    </source>
</evidence>
<dbReference type="SUPFAM" id="SSF55166">
    <property type="entry name" value="Hedgehog/DD-peptidase"/>
    <property type="match status" value="1"/>
</dbReference>
<evidence type="ECO:0000256" key="3">
    <source>
        <dbReference type="ARBA" id="ARBA00022670"/>
    </source>
</evidence>
<sequence length="592" mass="62666">MATASQAHAQTRTLKLYFIHTKERAEITYKKNGRYIQSGLNEVNRFLRDWRRNEPTKMDPKLLDIVWEAYQTVGARDYIHVVSAYRSPTTNSMLRSRSKGVAKNSQHTLGKAMDFYIPGVKLSTLRATGLRMGAGGVGYYPTSGSPFVHFDVGSVRHWPRMSRKELVAIFPNGGTLHVPSDGKPLPGYDQALASYKSRGRSGATVQVASNDAEAPRSGSGRGFLAALFGGGADEEEESSTSFATIARATGRDVPAAAATRKEPERQALPGVAVAAASAPAPAREPEKAEPTPEQIIASLPARSVPLPVFAQRIVPETTVLVASASGAAPVVEPAQEETVVALAVPTPTTRPAAELIAAAKVAEALPETPVADAAGQIRSSVMASLSDTQSAMPSRRPEDPAPPSDTIALAAFAPVPQLRPSGGPIEEMIAAMPAPRPEAREARVRIQSDIVGAVEQKIGKGSRVATGESNGASQRAVLLASNGSVDPVKAIASEVKTTGKSAKPGPQDLKADRKPVVIPVEEVAARWALERSGHLTRAIASAKEPSLAYNEIRTSPRQVYTSGFVPAMKEPDPARFSGNAVTFLSVATFDTN</sequence>
<dbReference type="PANTHER" id="PTHR37425">
    <property type="match status" value="1"/>
</dbReference>
<dbReference type="Proteomes" id="UP001556692">
    <property type="component" value="Unassembled WGS sequence"/>
</dbReference>
<keyword evidence="14" id="KW-1185">Reference proteome</keyword>
<evidence type="ECO:0000256" key="1">
    <source>
        <dbReference type="ARBA" id="ARBA00001947"/>
    </source>
</evidence>
<evidence type="ECO:0000256" key="8">
    <source>
        <dbReference type="ARBA" id="ARBA00023049"/>
    </source>
</evidence>
<dbReference type="CDD" id="cd14844">
    <property type="entry name" value="Zn-DD-carboxypeptidase_like"/>
    <property type="match status" value="1"/>
</dbReference>
<dbReference type="Pfam" id="PF05951">
    <property type="entry name" value="Peptidase_M15_2"/>
    <property type="match status" value="1"/>
</dbReference>
<dbReference type="InterPro" id="IPR010275">
    <property type="entry name" value="MepK"/>
</dbReference>
<evidence type="ECO:0000256" key="7">
    <source>
        <dbReference type="ARBA" id="ARBA00022833"/>
    </source>
</evidence>
<evidence type="ECO:0000256" key="11">
    <source>
        <dbReference type="ARBA" id="ARBA00093666"/>
    </source>
</evidence>
<evidence type="ECO:0000256" key="4">
    <source>
        <dbReference type="ARBA" id="ARBA00022723"/>
    </source>
</evidence>
<keyword evidence="9" id="KW-0961">Cell wall biogenesis/degradation</keyword>
<evidence type="ECO:0000313" key="13">
    <source>
        <dbReference type="EMBL" id="MEX0404116.1"/>
    </source>
</evidence>
<comment type="caution">
    <text evidence="13">The sequence shown here is derived from an EMBL/GenBank/DDBJ whole genome shotgun (WGS) entry which is preliminary data.</text>
</comment>
<dbReference type="InterPro" id="IPR009045">
    <property type="entry name" value="Zn_M74/Hedgehog-like"/>
</dbReference>
<keyword evidence="6" id="KW-0378">Hydrolase</keyword>
<comment type="pathway">
    <text evidence="2">Cell wall biogenesis; cell wall polysaccharide biosynthesis.</text>
</comment>
<dbReference type="PANTHER" id="PTHR37425:SF1">
    <property type="entry name" value="OUTER MEMBRANE PROTEIN"/>
    <property type="match status" value="1"/>
</dbReference>
<dbReference type="EMBL" id="JBDPGJ010000001">
    <property type="protein sequence ID" value="MEX0404116.1"/>
    <property type="molecule type" value="Genomic_DNA"/>
</dbReference>
<keyword evidence="8" id="KW-0482">Metalloprotease</keyword>
<protein>
    <recommendedName>
        <fullName evidence="11">Murein endopeptidase K</fullName>
    </recommendedName>
</protein>